<dbReference type="PANTHER" id="PTHR30352:SF5">
    <property type="entry name" value="PYRUVATE FORMATE-LYASE 1-ACTIVATING ENZYME"/>
    <property type="match status" value="1"/>
</dbReference>
<dbReference type="RefSeq" id="WP_102330068.1">
    <property type="nucleotide sequence ID" value="NZ_CP058566.2"/>
</dbReference>
<dbReference type="GO" id="GO:0046872">
    <property type="term" value="F:metal ion binding"/>
    <property type="evidence" value="ECO:0007669"/>
    <property type="project" value="UniProtKB-KW"/>
</dbReference>
<keyword evidence="3" id="KW-0949">S-adenosyl-L-methionine</keyword>
<keyword evidence="6" id="KW-0411">Iron-sulfur</keyword>
<name>A0A2P5P8G2_9CHLR</name>
<dbReference type="SFLD" id="SFLDS00029">
    <property type="entry name" value="Radical_SAM"/>
    <property type="match status" value="1"/>
</dbReference>
<evidence type="ECO:0000256" key="1">
    <source>
        <dbReference type="ARBA" id="ARBA00001966"/>
    </source>
</evidence>
<dbReference type="PANTHER" id="PTHR30352">
    <property type="entry name" value="PYRUVATE FORMATE-LYASE-ACTIVATING ENZYME"/>
    <property type="match status" value="1"/>
</dbReference>
<feature type="domain" description="Radical SAM core" evidence="7">
    <location>
        <begin position="9"/>
        <end position="238"/>
    </location>
</feature>
<evidence type="ECO:0000256" key="6">
    <source>
        <dbReference type="ARBA" id="ARBA00023014"/>
    </source>
</evidence>
<comment type="cofactor">
    <cofactor evidence="1">
        <name>[4Fe-4S] cluster</name>
        <dbReference type="ChEBI" id="CHEBI:49883"/>
    </cofactor>
</comment>
<dbReference type="InterPro" id="IPR013785">
    <property type="entry name" value="Aldolase_TIM"/>
</dbReference>
<keyword evidence="2" id="KW-0004">4Fe-4S</keyword>
<dbReference type="SUPFAM" id="SSF102114">
    <property type="entry name" value="Radical SAM enzymes"/>
    <property type="match status" value="1"/>
</dbReference>
<keyword evidence="9" id="KW-1185">Reference proteome</keyword>
<protein>
    <submittedName>
        <fullName evidence="8">Radical SAM protein</fullName>
    </submittedName>
</protein>
<proteinExistence type="predicted"/>
<dbReference type="AlphaFoldDB" id="A0A2P5P8G2"/>
<evidence type="ECO:0000259" key="7">
    <source>
        <dbReference type="PROSITE" id="PS51918"/>
    </source>
</evidence>
<dbReference type="InterPro" id="IPR007197">
    <property type="entry name" value="rSAM"/>
</dbReference>
<accession>A0A2P5P8G2</accession>
<dbReference type="PROSITE" id="PS51918">
    <property type="entry name" value="RADICAL_SAM"/>
    <property type="match status" value="1"/>
</dbReference>
<dbReference type="Proteomes" id="UP000235653">
    <property type="component" value="Unassembled WGS sequence"/>
</dbReference>
<evidence type="ECO:0000313" key="8">
    <source>
        <dbReference type="EMBL" id="PPD58584.1"/>
    </source>
</evidence>
<evidence type="ECO:0000256" key="5">
    <source>
        <dbReference type="ARBA" id="ARBA00023004"/>
    </source>
</evidence>
<dbReference type="GO" id="GO:0003824">
    <property type="term" value="F:catalytic activity"/>
    <property type="evidence" value="ECO:0007669"/>
    <property type="project" value="InterPro"/>
</dbReference>
<organism evidence="8 9">
    <name type="scientific">Dehalogenimonas etheniformans</name>
    <dbReference type="NCBI Taxonomy" id="1536648"/>
    <lineage>
        <taxon>Bacteria</taxon>
        <taxon>Bacillati</taxon>
        <taxon>Chloroflexota</taxon>
        <taxon>Dehalococcoidia</taxon>
        <taxon>Dehalococcoidales</taxon>
        <taxon>Dehalococcoidaceae</taxon>
        <taxon>Dehalogenimonas</taxon>
    </lineage>
</organism>
<sequence>MQTNIYNIAFAESTKQAYIHFWGCNIRCKGCICKKMVYDAMLDRNAKIHMLDPKGVTAPPTRFMDLDTAVKTLIGLNVKSVLLEGQEASLDPAMPIIAKTLHRELGTTNYLLTNAFHMPNLTDIDRVVVGLKALDEKLHIDYTGESNRAILHNFESIYRSGVPMMAESVVIPGYIDAPEIGKIAKFIAGIDKNMRYQIDAYSRVGHNPWRKPTAEEIEEAVAAASKHLTNVHCFKGTELLEYNVKSIFPTEAELDAPELQPAIETREMVAA</sequence>
<evidence type="ECO:0000313" key="9">
    <source>
        <dbReference type="Proteomes" id="UP000235653"/>
    </source>
</evidence>
<dbReference type="Gene3D" id="3.20.20.70">
    <property type="entry name" value="Aldolase class I"/>
    <property type="match status" value="1"/>
</dbReference>
<evidence type="ECO:0000256" key="4">
    <source>
        <dbReference type="ARBA" id="ARBA00022723"/>
    </source>
</evidence>
<evidence type="ECO:0000256" key="3">
    <source>
        <dbReference type="ARBA" id="ARBA00022691"/>
    </source>
</evidence>
<dbReference type="Pfam" id="PF04055">
    <property type="entry name" value="Radical_SAM"/>
    <property type="match status" value="1"/>
</dbReference>
<dbReference type="GO" id="GO:0051539">
    <property type="term" value="F:4 iron, 4 sulfur cluster binding"/>
    <property type="evidence" value="ECO:0007669"/>
    <property type="project" value="UniProtKB-KW"/>
</dbReference>
<reference evidence="8 9" key="1">
    <citation type="journal article" date="2017" name="ISME J.">
        <title>Grape pomace compost harbors organohalide-respiring Dehalogenimonas species with novel reductive dehalogenase genes.</title>
        <authorList>
            <person name="Yang Y."/>
            <person name="Higgins S.A."/>
            <person name="Yan J."/>
            <person name="Simsir B."/>
            <person name="Chourey K."/>
            <person name="Iyer R."/>
            <person name="Hettich R.L."/>
            <person name="Baldwin B."/>
            <person name="Ogles D.M."/>
            <person name="Loffler F.E."/>
        </authorList>
    </citation>
    <scope>NUCLEOTIDE SEQUENCE [LARGE SCALE GENOMIC DNA]</scope>
    <source>
        <strain evidence="8 9">GP</strain>
    </source>
</reference>
<dbReference type="InterPro" id="IPR058240">
    <property type="entry name" value="rSAM_sf"/>
</dbReference>
<dbReference type="CDD" id="cd01335">
    <property type="entry name" value="Radical_SAM"/>
    <property type="match status" value="1"/>
</dbReference>
<dbReference type="OrthoDB" id="157380at2"/>
<gene>
    <name evidence="8" type="ORF">JP09_001490</name>
</gene>
<keyword evidence="4" id="KW-0479">Metal-binding</keyword>
<keyword evidence="5" id="KW-0408">Iron</keyword>
<evidence type="ECO:0000256" key="2">
    <source>
        <dbReference type="ARBA" id="ARBA00022485"/>
    </source>
</evidence>
<dbReference type="InterPro" id="IPR034457">
    <property type="entry name" value="Organic_radical-activating"/>
</dbReference>
<comment type="caution">
    <text evidence="8">The sequence shown here is derived from an EMBL/GenBank/DDBJ whole genome shotgun (WGS) entry which is preliminary data.</text>
</comment>
<dbReference type="EMBL" id="JQAN02000006">
    <property type="protein sequence ID" value="PPD58584.1"/>
    <property type="molecule type" value="Genomic_DNA"/>
</dbReference>